<name>A0A849KIM6_9MICO</name>
<dbReference type="PROSITE" id="PS51733">
    <property type="entry name" value="BPL_LPL_CATALYTIC"/>
    <property type="match status" value="1"/>
</dbReference>
<feature type="domain" description="BPL/LPL catalytic" evidence="10">
    <location>
        <begin position="29"/>
        <end position="215"/>
    </location>
</feature>
<feature type="binding site" evidence="5 8">
    <location>
        <begin position="145"/>
        <end position="147"/>
    </location>
    <ligand>
        <name>substrate</name>
    </ligand>
</feature>
<dbReference type="EC" id="2.3.1.181" evidence="5 6"/>
<reference evidence="11 12" key="1">
    <citation type="submission" date="2020-05" db="EMBL/GenBank/DDBJ databases">
        <title>Genome sequence of Isoptericola sp. JC619 isolated from Chilika lagoon, India.</title>
        <authorList>
            <person name="Kumar D."/>
            <person name="Appam K."/>
            <person name="Gandham S."/>
            <person name="Uppada J."/>
            <person name="Sasikala C."/>
            <person name="Venkata Ramana C."/>
        </authorList>
    </citation>
    <scope>NUCLEOTIDE SEQUENCE [LARGE SCALE GENOMIC DNA]</scope>
    <source>
        <strain evidence="11 12">JC619</strain>
    </source>
</reference>
<evidence type="ECO:0000256" key="9">
    <source>
        <dbReference type="PIRSR" id="PIRSR016262-3"/>
    </source>
</evidence>
<evidence type="ECO:0000256" key="5">
    <source>
        <dbReference type="HAMAP-Rule" id="MF_00013"/>
    </source>
</evidence>
<comment type="similarity">
    <text evidence="5 6">Belongs to the LipB family.</text>
</comment>
<dbReference type="NCBIfam" id="NF010925">
    <property type="entry name" value="PRK14345.1"/>
    <property type="match status" value="1"/>
</dbReference>
<evidence type="ECO:0000256" key="3">
    <source>
        <dbReference type="ARBA" id="ARBA00023315"/>
    </source>
</evidence>
<dbReference type="UniPathway" id="UPA00538">
    <property type="reaction ID" value="UER00592"/>
</dbReference>
<dbReference type="CDD" id="cd16444">
    <property type="entry name" value="LipB"/>
    <property type="match status" value="1"/>
</dbReference>
<comment type="subcellular location">
    <subcellularLocation>
        <location evidence="5">Cytoplasm</location>
    </subcellularLocation>
</comment>
<keyword evidence="12" id="KW-1185">Reference proteome</keyword>
<dbReference type="GO" id="GO:0033819">
    <property type="term" value="F:lipoyl(octanoyl) transferase activity"/>
    <property type="evidence" value="ECO:0007669"/>
    <property type="project" value="UniProtKB-EC"/>
</dbReference>
<comment type="catalytic activity">
    <reaction evidence="5 6">
        <text>octanoyl-[ACP] + L-lysyl-[protein] = N(6)-octanoyl-L-lysyl-[protein] + holo-[ACP] + H(+)</text>
        <dbReference type="Rhea" id="RHEA:17665"/>
        <dbReference type="Rhea" id="RHEA-COMP:9636"/>
        <dbReference type="Rhea" id="RHEA-COMP:9685"/>
        <dbReference type="Rhea" id="RHEA-COMP:9752"/>
        <dbReference type="Rhea" id="RHEA-COMP:9928"/>
        <dbReference type="ChEBI" id="CHEBI:15378"/>
        <dbReference type="ChEBI" id="CHEBI:29969"/>
        <dbReference type="ChEBI" id="CHEBI:64479"/>
        <dbReference type="ChEBI" id="CHEBI:78463"/>
        <dbReference type="ChEBI" id="CHEBI:78809"/>
        <dbReference type="EC" id="2.3.1.181"/>
    </reaction>
</comment>
<dbReference type="InterPro" id="IPR045864">
    <property type="entry name" value="aa-tRNA-synth_II/BPL/LPL"/>
</dbReference>
<keyword evidence="5" id="KW-0963">Cytoplasm</keyword>
<dbReference type="PIRSF" id="PIRSF016262">
    <property type="entry name" value="LPLase"/>
    <property type="match status" value="1"/>
</dbReference>
<evidence type="ECO:0000256" key="6">
    <source>
        <dbReference type="PIRNR" id="PIRNR016262"/>
    </source>
</evidence>
<comment type="function">
    <text evidence="4 5 6">Catalyzes the transfer of endogenously produced octanoic acid from octanoyl-acyl-carrier-protein onto the lipoyl domains of lipoate-dependent enzymes. Lipoyl-ACP can also act as a substrate although octanoyl-ACP is likely to be the physiological substrate.</text>
</comment>
<dbReference type="InterPro" id="IPR004143">
    <property type="entry name" value="BPL_LPL_catalytic"/>
</dbReference>
<feature type="binding site" evidence="5 8">
    <location>
        <begin position="158"/>
        <end position="160"/>
    </location>
    <ligand>
        <name>substrate</name>
    </ligand>
</feature>
<evidence type="ECO:0000259" key="10">
    <source>
        <dbReference type="PROSITE" id="PS51733"/>
    </source>
</evidence>
<keyword evidence="2 5" id="KW-0808">Transferase</keyword>
<feature type="site" description="Lowers pKa of active site Cys" evidence="5 9">
    <location>
        <position position="142"/>
    </location>
</feature>
<dbReference type="RefSeq" id="WP_171248056.1">
    <property type="nucleotide sequence ID" value="NZ_JABFAJ010000024.1"/>
</dbReference>
<sequence>MDVVSLPGTVDYHEAWELQRRTHAAVQTGEDPGRLFLLEHDSVYTAGRRTRRDEYPTDGTPVVDVDRGGKITWHGPGQLVAYPIVPLRSPVDVVVYVRTLEAAVMEVCAGFGLDPIRVEGRSGVWFAADDGGPDGTPRRARKVCAIGARVARGVTMHGLALNCDADLAAFDAIVPCGIDDADVTSLSAETGRRITVDDVRDALTDALLTHLTPLVTEVTTAPVDVAPEPRGAVVG</sequence>
<dbReference type="PANTHER" id="PTHR10993:SF7">
    <property type="entry name" value="LIPOYLTRANSFERASE 2, MITOCHONDRIAL-RELATED"/>
    <property type="match status" value="1"/>
</dbReference>
<gene>
    <name evidence="5 11" type="primary">lipB</name>
    <name evidence="11" type="ORF">HLI28_13360</name>
</gene>
<dbReference type="InterPro" id="IPR020605">
    <property type="entry name" value="Octanoyltransferase_CS"/>
</dbReference>
<comment type="caution">
    <text evidence="11">The sequence shown here is derived from an EMBL/GenBank/DDBJ whole genome shotgun (WGS) entry which is preliminary data.</text>
</comment>
<comment type="miscellaneous">
    <text evidence="5">In the reaction, the free carboxyl group of octanoic acid is attached via an amide linkage to the epsilon-amino group of a specific lysine residue of lipoyl domains of lipoate-dependent enzymes.</text>
</comment>
<organism evidence="11 12">
    <name type="scientific">Isoptericola sediminis</name>
    <dbReference type="NCBI Taxonomy" id="2733572"/>
    <lineage>
        <taxon>Bacteria</taxon>
        <taxon>Bacillati</taxon>
        <taxon>Actinomycetota</taxon>
        <taxon>Actinomycetes</taxon>
        <taxon>Micrococcales</taxon>
        <taxon>Promicromonosporaceae</taxon>
        <taxon>Isoptericola</taxon>
    </lineage>
</organism>
<dbReference type="GO" id="GO:0005737">
    <property type="term" value="C:cytoplasm"/>
    <property type="evidence" value="ECO:0007669"/>
    <property type="project" value="UniProtKB-SubCell"/>
</dbReference>
<dbReference type="PANTHER" id="PTHR10993">
    <property type="entry name" value="OCTANOYLTRANSFERASE"/>
    <property type="match status" value="1"/>
</dbReference>
<evidence type="ECO:0000313" key="12">
    <source>
        <dbReference type="Proteomes" id="UP000557204"/>
    </source>
</evidence>
<dbReference type="NCBIfam" id="TIGR00214">
    <property type="entry name" value="lipB"/>
    <property type="match status" value="1"/>
</dbReference>
<feature type="active site" description="Acyl-thioester intermediate" evidence="5 7">
    <location>
        <position position="176"/>
    </location>
</feature>
<protein>
    <recommendedName>
        <fullName evidence="5 6">Octanoyltransferase</fullName>
        <ecNumber evidence="5 6">2.3.1.181</ecNumber>
    </recommendedName>
    <alternativeName>
        <fullName evidence="5">Lipoate-protein ligase B</fullName>
    </alternativeName>
    <alternativeName>
        <fullName evidence="5">Lipoyl/octanoyl transferase</fullName>
    </alternativeName>
    <alternativeName>
        <fullName evidence="5">Octanoyl-[acyl-carrier-protein]-protein N-octanoyltransferase</fullName>
    </alternativeName>
</protein>
<dbReference type="EMBL" id="JABFAJ010000024">
    <property type="protein sequence ID" value="NNU28523.1"/>
    <property type="molecule type" value="Genomic_DNA"/>
</dbReference>
<dbReference type="SUPFAM" id="SSF55681">
    <property type="entry name" value="Class II aaRS and biotin synthetases"/>
    <property type="match status" value="1"/>
</dbReference>
<evidence type="ECO:0000256" key="7">
    <source>
        <dbReference type="PIRSR" id="PIRSR016262-1"/>
    </source>
</evidence>
<dbReference type="GO" id="GO:0009249">
    <property type="term" value="P:protein lipoylation"/>
    <property type="evidence" value="ECO:0007669"/>
    <property type="project" value="InterPro"/>
</dbReference>
<feature type="binding site" evidence="5 8">
    <location>
        <begin position="67"/>
        <end position="74"/>
    </location>
    <ligand>
        <name>substrate</name>
    </ligand>
</feature>
<proteinExistence type="inferred from homology"/>
<dbReference type="HAMAP" id="MF_00013">
    <property type="entry name" value="LipB"/>
    <property type="match status" value="1"/>
</dbReference>
<dbReference type="Pfam" id="PF21948">
    <property type="entry name" value="LplA-B_cat"/>
    <property type="match status" value="1"/>
</dbReference>
<dbReference type="PROSITE" id="PS01313">
    <property type="entry name" value="LIPB"/>
    <property type="match status" value="1"/>
</dbReference>
<comment type="pathway">
    <text evidence="1 5 6">Protein modification; protein lipoylation via endogenous pathway; protein N(6)-(lipoyl)lysine from octanoyl-[acyl-carrier-protein]: step 1/2.</text>
</comment>
<dbReference type="InterPro" id="IPR000544">
    <property type="entry name" value="Octanoyltransferase"/>
</dbReference>
<evidence type="ECO:0000256" key="2">
    <source>
        <dbReference type="ARBA" id="ARBA00022679"/>
    </source>
</evidence>
<evidence type="ECO:0000256" key="8">
    <source>
        <dbReference type="PIRSR" id="PIRSR016262-2"/>
    </source>
</evidence>
<evidence type="ECO:0000313" key="11">
    <source>
        <dbReference type="EMBL" id="NNU28523.1"/>
    </source>
</evidence>
<dbReference type="Gene3D" id="3.30.930.10">
    <property type="entry name" value="Bira Bifunctional Protein, Domain 2"/>
    <property type="match status" value="1"/>
</dbReference>
<evidence type="ECO:0000256" key="4">
    <source>
        <dbReference type="ARBA" id="ARBA00024732"/>
    </source>
</evidence>
<dbReference type="AlphaFoldDB" id="A0A849KIM6"/>
<evidence type="ECO:0000256" key="1">
    <source>
        <dbReference type="ARBA" id="ARBA00004821"/>
    </source>
</evidence>
<accession>A0A849KIM6</accession>
<keyword evidence="3 5" id="KW-0012">Acyltransferase</keyword>
<dbReference type="Proteomes" id="UP000557204">
    <property type="component" value="Unassembled WGS sequence"/>
</dbReference>